<dbReference type="KEGG" id="euc:EC1_08020"/>
<dbReference type="STRING" id="717960.EC1_08020"/>
<dbReference type="EMBL" id="FP929041">
    <property type="protein sequence ID" value="CBK88403.1"/>
    <property type="molecule type" value="Genomic_DNA"/>
</dbReference>
<gene>
    <name evidence="1" type="ORF">EC1_08020</name>
</gene>
<reference evidence="1 2" key="2">
    <citation type="submission" date="2010-03" db="EMBL/GenBank/DDBJ databases">
        <authorList>
            <person name="Pajon A."/>
        </authorList>
    </citation>
    <scope>NUCLEOTIDE SEQUENCE [LARGE SCALE GENOMIC DNA]</scope>
    <source>
        <strain evidence="1 2">T2-87</strain>
    </source>
</reference>
<organism evidence="1 2">
    <name type="scientific">Faecalitalea cylindroides T2-87</name>
    <dbReference type="NCBI Taxonomy" id="717960"/>
    <lineage>
        <taxon>Bacteria</taxon>
        <taxon>Bacillati</taxon>
        <taxon>Bacillota</taxon>
        <taxon>Erysipelotrichia</taxon>
        <taxon>Erysipelotrichales</taxon>
        <taxon>Erysipelotrichaceae</taxon>
        <taxon>Faecalitalea</taxon>
    </lineage>
</organism>
<dbReference type="Proteomes" id="UP000008801">
    <property type="component" value="Chromosome"/>
</dbReference>
<sequence length="42" mass="5120">MYIENQTFDEERALYGIKMQLFEIVFSMVLRMGRVHLRNVKI</sequence>
<proteinExistence type="predicted"/>
<name>D4JDY1_9FIRM</name>
<evidence type="ECO:0000313" key="1">
    <source>
        <dbReference type="EMBL" id="CBK88403.1"/>
    </source>
</evidence>
<dbReference type="AlphaFoldDB" id="D4JDY1"/>
<protein>
    <submittedName>
        <fullName evidence="1">Uncharacterized protein</fullName>
    </submittedName>
</protein>
<accession>D4JDY1</accession>
<evidence type="ECO:0000313" key="2">
    <source>
        <dbReference type="Proteomes" id="UP000008801"/>
    </source>
</evidence>
<dbReference type="HOGENOM" id="CLU_3251781_0_0_9"/>
<reference evidence="1 2" key="1">
    <citation type="submission" date="2010-03" db="EMBL/GenBank/DDBJ databases">
        <title>The genome sequence of Eubacterium cylindroides T2-87.</title>
        <authorList>
            <consortium name="metaHIT consortium -- http://www.metahit.eu/"/>
            <person name="Pajon A."/>
            <person name="Turner K."/>
            <person name="Parkhill J."/>
            <person name="Duncan S."/>
            <person name="Flint H."/>
        </authorList>
    </citation>
    <scope>NUCLEOTIDE SEQUENCE [LARGE SCALE GENOMIC DNA]</scope>
    <source>
        <strain evidence="1 2">T2-87</strain>
    </source>
</reference>